<feature type="compositionally biased region" description="Low complexity" evidence="1">
    <location>
        <begin position="98"/>
        <end position="109"/>
    </location>
</feature>
<dbReference type="RefSeq" id="WP_378536245.1">
    <property type="nucleotide sequence ID" value="NZ_JBHSBH010000013.1"/>
</dbReference>
<dbReference type="Proteomes" id="UP001595847">
    <property type="component" value="Unassembled WGS sequence"/>
</dbReference>
<keyword evidence="2" id="KW-0472">Membrane</keyword>
<feature type="compositionally biased region" description="Pro residues" evidence="1">
    <location>
        <begin position="172"/>
        <end position="195"/>
    </location>
</feature>
<proteinExistence type="predicted"/>
<keyword evidence="4" id="KW-1185">Reference proteome</keyword>
<feature type="compositionally biased region" description="Acidic residues" evidence="1">
    <location>
        <begin position="156"/>
        <end position="171"/>
    </location>
</feature>
<feature type="region of interest" description="Disordered" evidence="1">
    <location>
        <begin position="153"/>
        <end position="308"/>
    </location>
</feature>
<feature type="compositionally biased region" description="Low complexity" evidence="1">
    <location>
        <begin position="201"/>
        <end position="231"/>
    </location>
</feature>
<feature type="compositionally biased region" description="Low complexity" evidence="1">
    <location>
        <begin position="299"/>
        <end position="308"/>
    </location>
</feature>
<keyword evidence="2" id="KW-1133">Transmembrane helix</keyword>
<comment type="caution">
    <text evidence="3">The sequence shown here is derived from an EMBL/GenBank/DDBJ whole genome shotgun (WGS) entry which is preliminary data.</text>
</comment>
<feature type="transmembrane region" description="Helical" evidence="2">
    <location>
        <begin position="21"/>
        <end position="42"/>
    </location>
</feature>
<keyword evidence="2" id="KW-0812">Transmembrane</keyword>
<evidence type="ECO:0000256" key="1">
    <source>
        <dbReference type="SAM" id="MobiDB-lite"/>
    </source>
</evidence>
<feature type="region of interest" description="Disordered" evidence="1">
    <location>
        <begin position="94"/>
        <end position="118"/>
    </location>
</feature>
<reference evidence="4" key="1">
    <citation type="journal article" date="2019" name="Int. J. Syst. Evol. Microbiol.">
        <title>The Global Catalogue of Microorganisms (GCM) 10K type strain sequencing project: providing services to taxonomists for standard genome sequencing and annotation.</title>
        <authorList>
            <consortium name="The Broad Institute Genomics Platform"/>
            <consortium name="The Broad Institute Genome Sequencing Center for Infectious Disease"/>
            <person name="Wu L."/>
            <person name="Ma J."/>
        </authorList>
    </citation>
    <scope>NUCLEOTIDE SEQUENCE [LARGE SCALE GENOMIC DNA]</scope>
    <source>
        <strain evidence="4">TBRC 1826</strain>
    </source>
</reference>
<organism evidence="3 4">
    <name type="scientific">Nocardiopsis sediminis</name>
    <dbReference type="NCBI Taxonomy" id="1778267"/>
    <lineage>
        <taxon>Bacteria</taxon>
        <taxon>Bacillati</taxon>
        <taxon>Actinomycetota</taxon>
        <taxon>Actinomycetes</taxon>
        <taxon>Streptosporangiales</taxon>
        <taxon>Nocardiopsidaceae</taxon>
        <taxon>Nocardiopsis</taxon>
    </lineage>
</organism>
<feature type="compositionally biased region" description="Basic and acidic residues" evidence="1">
    <location>
        <begin position="243"/>
        <end position="257"/>
    </location>
</feature>
<evidence type="ECO:0000313" key="3">
    <source>
        <dbReference type="EMBL" id="MFC3998427.1"/>
    </source>
</evidence>
<protein>
    <submittedName>
        <fullName evidence="3">Uncharacterized protein</fullName>
    </submittedName>
</protein>
<sequence>MQSGTEPSAAHPRPPLRRIAAVPLGTLFIGSTLVALGAPSWADTTPTVTLIAHDAEVAAGETASLTLGVTGEPDDPDTRFCLFDPAADNGFTVGELTSSGAAGSSPASAEVTGEPEETVDVTATLKYAPATGDTECADVAAEAVAVQTAPVRVTVEEEGSPEPSPDPDPEPSDPAPEPTPEPTPSPTSPAPTPSPPEEEPSGSPSAPPSSSSPSAGPSEDGRPSSTATASRPPAPPHSPVTTRDPDDREADDRDRPELPSGAAELPPLDPPGPGLGDGGLADLPTVEPGDRGDGNGDTAAASASEPAVSPAVTPAVLLLFLLLLLLLSAPLSPTRRVRIGAAYKGRRRRT</sequence>
<gene>
    <name evidence="3" type="ORF">ACFOVU_21050</name>
</gene>
<evidence type="ECO:0000256" key="2">
    <source>
        <dbReference type="SAM" id="Phobius"/>
    </source>
</evidence>
<accession>A0ABV8FTV4</accession>
<evidence type="ECO:0000313" key="4">
    <source>
        <dbReference type="Proteomes" id="UP001595847"/>
    </source>
</evidence>
<name>A0ABV8FTV4_9ACTN</name>
<dbReference type="EMBL" id="JBHSBH010000013">
    <property type="protein sequence ID" value="MFC3998427.1"/>
    <property type="molecule type" value="Genomic_DNA"/>
</dbReference>
<feature type="transmembrane region" description="Helical" evidence="2">
    <location>
        <begin position="311"/>
        <end position="329"/>
    </location>
</feature>